<organism evidence="1 2">
    <name type="scientific">Komagataeibacter saccharivorans</name>
    <dbReference type="NCBI Taxonomy" id="265959"/>
    <lineage>
        <taxon>Bacteria</taxon>
        <taxon>Pseudomonadati</taxon>
        <taxon>Pseudomonadota</taxon>
        <taxon>Alphaproteobacteria</taxon>
        <taxon>Acetobacterales</taxon>
        <taxon>Acetobacteraceae</taxon>
        <taxon>Komagataeibacter</taxon>
    </lineage>
</organism>
<dbReference type="AlphaFoldDB" id="A0A347W8P6"/>
<dbReference type="EMBL" id="CP023036">
    <property type="protein sequence ID" value="AXY21239.1"/>
    <property type="molecule type" value="Genomic_DNA"/>
</dbReference>
<name>A0A347W8P6_9PROT</name>
<protein>
    <submittedName>
        <fullName evidence="1">Uncharacterized protein</fullName>
    </submittedName>
</protein>
<proteinExistence type="predicted"/>
<keyword evidence="2" id="KW-1185">Reference proteome</keyword>
<accession>A0A347W8P6</accession>
<evidence type="ECO:0000313" key="1">
    <source>
        <dbReference type="EMBL" id="AXY21239.1"/>
    </source>
</evidence>
<dbReference type="Proteomes" id="UP000264120">
    <property type="component" value="Chromosome"/>
</dbReference>
<gene>
    <name evidence="1" type="ORF">CD178_00420</name>
</gene>
<evidence type="ECO:0000313" key="2">
    <source>
        <dbReference type="Proteomes" id="UP000264120"/>
    </source>
</evidence>
<dbReference type="KEGG" id="ksc:CD178_00420"/>
<sequence length="30" mass="3428">MDAHFMLPLWSTNDVKVAGCFPDAPFFSWP</sequence>
<reference evidence="1 2" key="1">
    <citation type="submission" date="2017-08" db="EMBL/GenBank/DDBJ databases">
        <title>Complete genome sequence of Gluconacetobacter saccharivorans CV1 isolated from Fermented Vinegar.</title>
        <authorList>
            <person name="Kim S.-Y."/>
        </authorList>
    </citation>
    <scope>NUCLEOTIDE SEQUENCE [LARGE SCALE GENOMIC DNA]</scope>
    <source>
        <strain evidence="1 2">CV1</strain>
    </source>
</reference>